<dbReference type="Proteomes" id="UP000789702">
    <property type="component" value="Unassembled WGS sequence"/>
</dbReference>
<evidence type="ECO:0000313" key="1">
    <source>
        <dbReference type="EMBL" id="CAG8539673.1"/>
    </source>
</evidence>
<name>A0ACA9LQA5_9GLOM</name>
<keyword evidence="2" id="KW-1185">Reference proteome</keyword>
<organism evidence="1 2">
    <name type="scientific">Dentiscutata heterogama</name>
    <dbReference type="NCBI Taxonomy" id="1316150"/>
    <lineage>
        <taxon>Eukaryota</taxon>
        <taxon>Fungi</taxon>
        <taxon>Fungi incertae sedis</taxon>
        <taxon>Mucoromycota</taxon>
        <taxon>Glomeromycotina</taxon>
        <taxon>Glomeromycetes</taxon>
        <taxon>Diversisporales</taxon>
        <taxon>Gigasporaceae</taxon>
        <taxon>Dentiscutata</taxon>
    </lineage>
</organism>
<gene>
    <name evidence="1" type="ORF">DHETER_LOCUS4748</name>
</gene>
<evidence type="ECO:0000313" key="2">
    <source>
        <dbReference type="Proteomes" id="UP000789702"/>
    </source>
</evidence>
<sequence>MKPFILVALTFFIISVQCLDNKKMLDLVNAERKKAGAKPLSIDNRLCKVAEDHSKYMASINTLTHDDKAGDMGTRYKQHGYEYSCGGENVAEGYTDDESVMQGWMNSPGHRANILNPSFEHAGFGQSGQDDTKGKKVVPVAPLPNSKSNLQD</sequence>
<proteinExistence type="predicted"/>
<dbReference type="EMBL" id="CAJVPU010004904">
    <property type="protein sequence ID" value="CAG8539673.1"/>
    <property type="molecule type" value="Genomic_DNA"/>
</dbReference>
<feature type="non-terminal residue" evidence="1">
    <location>
        <position position="152"/>
    </location>
</feature>
<accession>A0ACA9LQA5</accession>
<reference evidence="1" key="1">
    <citation type="submission" date="2021-06" db="EMBL/GenBank/DDBJ databases">
        <authorList>
            <person name="Kallberg Y."/>
            <person name="Tangrot J."/>
            <person name="Rosling A."/>
        </authorList>
    </citation>
    <scope>NUCLEOTIDE SEQUENCE</scope>
    <source>
        <strain evidence="1">IL203A</strain>
    </source>
</reference>
<protein>
    <submittedName>
        <fullName evidence="1">1675_t:CDS:1</fullName>
    </submittedName>
</protein>
<comment type="caution">
    <text evidence="1">The sequence shown here is derived from an EMBL/GenBank/DDBJ whole genome shotgun (WGS) entry which is preliminary data.</text>
</comment>